<sequence length="181" mass="21090">MASVPQTVSQDASELFESLFTQDRSRILGYILTLVPHRPDAEDILQRVSITLWNKFDEFDRDRDFFSWSCGIAYFTVCNFRRKENRDRLQFSQDLVEMMARERTAHLKTQSRRFEFLQECIKKLSPDDQELVLRASSEEATINEFAVQVGNAAQTLYNRLGGLRRSLARCVKQKLTVEGLK</sequence>
<dbReference type="GO" id="GO:0006352">
    <property type="term" value="P:DNA-templated transcription initiation"/>
    <property type="evidence" value="ECO:0007669"/>
    <property type="project" value="InterPro"/>
</dbReference>
<feature type="domain" description="RNA polymerase sigma-70 region 2" evidence="4">
    <location>
        <begin position="19"/>
        <end position="86"/>
    </location>
</feature>
<protein>
    <submittedName>
        <fullName evidence="5">RNA polymerase sigma factor</fullName>
    </submittedName>
</protein>
<dbReference type="InterPro" id="IPR039425">
    <property type="entry name" value="RNA_pol_sigma-70-like"/>
</dbReference>
<keyword evidence="3" id="KW-0804">Transcription</keyword>
<dbReference type="InterPro" id="IPR014331">
    <property type="entry name" value="RNA_pol_sigma70_ECF_RHOBA"/>
</dbReference>
<dbReference type="Gene3D" id="1.10.1740.10">
    <property type="match status" value="1"/>
</dbReference>
<dbReference type="EMBL" id="CP037920">
    <property type="protein sequence ID" value="QDT96024.1"/>
    <property type="molecule type" value="Genomic_DNA"/>
</dbReference>
<evidence type="ECO:0000256" key="2">
    <source>
        <dbReference type="ARBA" id="ARBA00023082"/>
    </source>
</evidence>
<dbReference type="SUPFAM" id="SSF88946">
    <property type="entry name" value="Sigma2 domain of RNA polymerase sigma factors"/>
    <property type="match status" value="1"/>
</dbReference>
<dbReference type="PANTHER" id="PTHR43133">
    <property type="entry name" value="RNA POLYMERASE ECF-TYPE SIGMA FACTO"/>
    <property type="match status" value="1"/>
</dbReference>
<evidence type="ECO:0000256" key="1">
    <source>
        <dbReference type="ARBA" id="ARBA00023015"/>
    </source>
</evidence>
<dbReference type="GO" id="GO:0016987">
    <property type="term" value="F:sigma factor activity"/>
    <property type="evidence" value="ECO:0007669"/>
    <property type="project" value="UniProtKB-KW"/>
</dbReference>
<reference evidence="5 6" key="1">
    <citation type="submission" date="2019-03" db="EMBL/GenBank/DDBJ databases">
        <title>Deep-cultivation of Planctomycetes and their phenomic and genomic characterization uncovers novel biology.</title>
        <authorList>
            <person name="Wiegand S."/>
            <person name="Jogler M."/>
            <person name="Boedeker C."/>
            <person name="Pinto D."/>
            <person name="Vollmers J."/>
            <person name="Rivas-Marin E."/>
            <person name="Kohn T."/>
            <person name="Peeters S.H."/>
            <person name="Heuer A."/>
            <person name="Rast P."/>
            <person name="Oberbeckmann S."/>
            <person name="Bunk B."/>
            <person name="Jeske O."/>
            <person name="Meyerdierks A."/>
            <person name="Storesund J.E."/>
            <person name="Kallscheuer N."/>
            <person name="Luecker S."/>
            <person name="Lage O.M."/>
            <person name="Pohl T."/>
            <person name="Merkel B.J."/>
            <person name="Hornburger P."/>
            <person name="Mueller R.-W."/>
            <person name="Bruemmer F."/>
            <person name="Labrenz M."/>
            <person name="Spormann A.M."/>
            <person name="Op den Camp H."/>
            <person name="Overmann J."/>
            <person name="Amann R."/>
            <person name="Jetten M.S.M."/>
            <person name="Mascher T."/>
            <person name="Medema M.H."/>
            <person name="Devos D.P."/>
            <person name="Kaster A.-K."/>
            <person name="Ovreas L."/>
            <person name="Rohde M."/>
            <person name="Galperin M.Y."/>
            <person name="Jogler C."/>
        </authorList>
    </citation>
    <scope>NUCLEOTIDE SEQUENCE [LARGE SCALE GENOMIC DNA]</scope>
    <source>
        <strain evidence="5 6">V144</strain>
    </source>
</reference>
<dbReference type="AlphaFoldDB" id="A0A517VSN1"/>
<dbReference type="KEGG" id="gaw:V144x_14770"/>
<dbReference type="InterPro" id="IPR007627">
    <property type="entry name" value="RNA_pol_sigma70_r2"/>
</dbReference>
<evidence type="ECO:0000259" key="4">
    <source>
        <dbReference type="Pfam" id="PF04542"/>
    </source>
</evidence>
<proteinExistence type="predicted"/>
<dbReference type="Proteomes" id="UP000318704">
    <property type="component" value="Chromosome"/>
</dbReference>
<accession>A0A517VSN1</accession>
<keyword evidence="1" id="KW-0805">Transcription regulation</keyword>
<dbReference type="RefSeq" id="WP_144983467.1">
    <property type="nucleotide sequence ID" value="NZ_CP037920.1"/>
</dbReference>
<evidence type="ECO:0000256" key="3">
    <source>
        <dbReference type="ARBA" id="ARBA00023163"/>
    </source>
</evidence>
<keyword evidence="2" id="KW-0731">Sigma factor</keyword>
<dbReference type="PANTHER" id="PTHR43133:SF51">
    <property type="entry name" value="RNA POLYMERASE SIGMA FACTOR"/>
    <property type="match status" value="1"/>
</dbReference>
<dbReference type="InterPro" id="IPR013325">
    <property type="entry name" value="RNA_pol_sigma_r2"/>
</dbReference>
<evidence type="ECO:0000313" key="6">
    <source>
        <dbReference type="Proteomes" id="UP000318704"/>
    </source>
</evidence>
<gene>
    <name evidence="5" type="ORF">V144x_14770</name>
</gene>
<dbReference type="NCBIfam" id="TIGR02989">
    <property type="entry name" value="Sig-70_gvs1"/>
    <property type="match status" value="1"/>
</dbReference>
<name>A0A517VSN1_9PLAN</name>
<organism evidence="5 6">
    <name type="scientific">Gimesia aquarii</name>
    <dbReference type="NCBI Taxonomy" id="2527964"/>
    <lineage>
        <taxon>Bacteria</taxon>
        <taxon>Pseudomonadati</taxon>
        <taxon>Planctomycetota</taxon>
        <taxon>Planctomycetia</taxon>
        <taxon>Planctomycetales</taxon>
        <taxon>Planctomycetaceae</taxon>
        <taxon>Gimesia</taxon>
    </lineage>
</organism>
<evidence type="ECO:0000313" key="5">
    <source>
        <dbReference type="EMBL" id="QDT96024.1"/>
    </source>
</evidence>
<dbReference type="Pfam" id="PF04542">
    <property type="entry name" value="Sigma70_r2"/>
    <property type="match status" value="1"/>
</dbReference>